<feature type="compositionally biased region" description="Low complexity" evidence="1">
    <location>
        <begin position="901"/>
        <end position="942"/>
    </location>
</feature>
<evidence type="ECO:0000259" key="2">
    <source>
        <dbReference type="PROSITE" id="PS51212"/>
    </source>
</evidence>
<dbReference type="Pfam" id="PF06985">
    <property type="entry name" value="HET"/>
    <property type="match status" value="1"/>
</dbReference>
<sequence>MYLINVSTYDLEEFHGNIPKYAILSHTWGPSSEEILFREMQNSLSDIRIKKGFRKIELCAEQAKRDKLQYCWVDTCCIDKSSSAELSEAINSMFAWYRNSTVCYIYLEDVVHQEGSNGRDDSFKNARWFTRGWTLQELVAPRVRRFYDVNWTIIGSISENHYNQQVVNGFLRESSAVEKHLNPYLPERSNIPGQVSQITGIPDEVFHSGDLASFSIATRMSWASRRETTRTEDQAYCLLGIFDVQMPLLYGEGNKAFIRLQEEIIKRQPDHTLFAWRSEHNAPTPTFSGLLAPLPKNFASHYCQGLSSKHVDMPYEMTNKGLHLQVRLIKSRKNPNEVYAILDVSHGSNPRNDVWYGIRLGRLDQKGQFARINSDEQLVTEAETADTIYIKPSHIYVQNFINHESPLYDQLKPSRVILGCALGTMLLTILEASGSKSWDDKSFSFYPSQDDLFYAKLAFENTPKLRNMSFLTIGWISRVNPISYFLHTSPEASSEATTTPLGGETISTTGTATGTISENFTTNSEGETIFPTEITTEANISGSYTSSEDESTGTATGTSPSVTATATLPAGFPSQVGDFALFGCVVSTAGFPSFTLAQSNSGMGLDICATLCAGRAYFGVYNTDCYCGDEIGPATSRVDLDQCDIECPGDDTQFCGDESNSKLRDRQAISSNLLLTVYIAIEAGVTLTESVNQTVTDQRTVITTFTTTTTATNTGASTTATEVITATLVCSAGKCHSINSVTVYTFVEIKGRDHNGQWVYVSEPCSCASGQRYTPKFCSNGNCNNIKIHKPQQCLDWYNYNMFFIPTDTACSTCPSGEIVYQPWENSWGTPDSYNNAVPTCRGHDCPSQKNVIRPYQGASGGRSKSSSKNGGSGNSQGGSSSGSNGESGGESGTTPDGTPNGSSNDNSNDSSNDSSNGGSNSGTEGESQSSSIPSSKGSYPSTVPVISGASSHVFSVVSLISPLAALL</sequence>
<dbReference type="AlphaFoldDB" id="K3VAN9"/>
<dbReference type="PANTHER" id="PTHR10622:SF10">
    <property type="entry name" value="HET DOMAIN-CONTAINING PROTEIN"/>
    <property type="match status" value="1"/>
</dbReference>
<accession>K3VAN9</accession>
<evidence type="ECO:0000313" key="4">
    <source>
        <dbReference type="Proteomes" id="UP000007978"/>
    </source>
</evidence>
<dbReference type="InterPro" id="IPR010730">
    <property type="entry name" value="HET"/>
</dbReference>
<dbReference type="PROSITE" id="PS51212">
    <property type="entry name" value="WSC"/>
    <property type="match status" value="1"/>
</dbReference>
<comment type="caution">
    <text evidence="3">The sequence shown here is derived from an EMBL/GenBank/DDBJ whole genome shotgun (WGS) entry which is preliminary data.</text>
</comment>
<dbReference type="PANTHER" id="PTHR10622">
    <property type="entry name" value="HET DOMAIN-CONTAINING PROTEIN"/>
    <property type="match status" value="1"/>
</dbReference>
<keyword evidence="4" id="KW-1185">Reference proteome</keyword>
<organism evidence="3 4">
    <name type="scientific">Fusarium pseudograminearum (strain CS3096)</name>
    <name type="common">Wheat and barley crown-rot fungus</name>
    <dbReference type="NCBI Taxonomy" id="1028729"/>
    <lineage>
        <taxon>Eukaryota</taxon>
        <taxon>Fungi</taxon>
        <taxon>Dikarya</taxon>
        <taxon>Ascomycota</taxon>
        <taxon>Pezizomycotina</taxon>
        <taxon>Sordariomycetes</taxon>
        <taxon>Hypocreomycetidae</taxon>
        <taxon>Hypocreales</taxon>
        <taxon>Nectriaceae</taxon>
        <taxon>Fusarium</taxon>
    </lineage>
</organism>
<dbReference type="EMBL" id="AFNW01000303">
    <property type="protein sequence ID" value="EKJ70792.1"/>
    <property type="molecule type" value="Genomic_DNA"/>
</dbReference>
<feature type="domain" description="WSC" evidence="2">
    <location>
        <begin position="578"/>
        <end position="668"/>
    </location>
</feature>
<proteinExistence type="predicted"/>
<gene>
    <name evidence="3" type="ORF">FPSE_09028</name>
</gene>
<feature type="region of interest" description="Disordered" evidence="1">
    <location>
        <begin position="845"/>
        <end position="947"/>
    </location>
</feature>
<evidence type="ECO:0000256" key="1">
    <source>
        <dbReference type="SAM" id="MobiDB-lite"/>
    </source>
</evidence>
<feature type="compositionally biased region" description="Gly residues" evidence="1">
    <location>
        <begin position="871"/>
        <end position="892"/>
    </location>
</feature>
<dbReference type="InterPro" id="IPR002889">
    <property type="entry name" value="WSC_carb-bd"/>
</dbReference>
<dbReference type="GeneID" id="20367645"/>
<dbReference type="HOGENOM" id="CLU_306095_0_0_1"/>
<name>K3VAN9_FUSPC</name>
<dbReference type="Pfam" id="PF01822">
    <property type="entry name" value="WSC"/>
    <property type="match status" value="1"/>
</dbReference>
<evidence type="ECO:0000313" key="3">
    <source>
        <dbReference type="EMBL" id="EKJ70792.1"/>
    </source>
</evidence>
<reference evidence="3 4" key="1">
    <citation type="journal article" date="2012" name="PLoS Pathog.">
        <title>Comparative pathogenomics reveals horizontally acquired novel virulence genes in fungi infecting cereal hosts.</title>
        <authorList>
            <person name="Gardiner D.M."/>
            <person name="McDonald M.C."/>
            <person name="Covarelli L."/>
            <person name="Solomon P.S."/>
            <person name="Rusu A.G."/>
            <person name="Marshall M."/>
            <person name="Kazan K."/>
            <person name="Chakraborty S."/>
            <person name="McDonald B.A."/>
            <person name="Manners J.M."/>
        </authorList>
    </citation>
    <scope>NUCLEOTIDE SEQUENCE [LARGE SCALE GENOMIC DNA]</scope>
    <source>
        <strain evidence="3 4">CS3096</strain>
    </source>
</reference>
<protein>
    <recommendedName>
        <fullName evidence="2">WSC domain-containing protein</fullName>
    </recommendedName>
</protein>
<dbReference type="Proteomes" id="UP000007978">
    <property type="component" value="Chromosome 1"/>
</dbReference>
<dbReference type="eggNOG" id="KOG4177">
    <property type="taxonomic scope" value="Eukaryota"/>
</dbReference>
<dbReference type="Pfam" id="PF26640">
    <property type="entry name" value="DUF8212"/>
    <property type="match status" value="1"/>
</dbReference>
<dbReference type="RefSeq" id="XP_009260420.1">
    <property type="nucleotide sequence ID" value="XM_009262145.1"/>
</dbReference>
<dbReference type="InterPro" id="IPR058525">
    <property type="entry name" value="DUF8212"/>
</dbReference>
<dbReference type="OrthoDB" id="194358at2759"/>
<dbReference type="KEGG" id="fpu:FPSE_09028"/>